<dbReference type="AlphaFoldDB" id="A0AAJ8BVU8"/>
<reference evidence="1" key="1">
    <citation type="submission" date="2025-02" db="EMBL/GenBank/DDBJ databases">
        <authorList>
            <consortium name="NCBI Genome Project"/>
        </authorList>
    </citation>
    <scope>NUCLEOTIDE SEQUENCE</scope>
</reference>
<organism evidence="1">
    <name type="scientific">Aspergillus niger</name>
    <dbReference type="NCBI Taxonomy" id="5061"/>
    <lineage>
        <taxon>Eukaryota</taxon>
        <taxon>Fungi</taxon>
        <taxon>Dikarya</taxon>
        <taxon>Ascomycota</taxon>
        <taxon>Pezizomycotina</taxon>
        <taxon>Eurotiomycetes</taxon>
        <taxon>Eurotiomycetidae</taxon>
        <taxon>Eurotiales</taxon>
        <taxon>Aspergillaceae</taxon>
        <taxon>Aspergillus</taxon>
        <taxon>Aspergillus subgen. Circumdati</taxon>
    </lineage>
</organism>
<name>A0AAJ8BVU8_ASPNG</name>
<sequence length="37" mass="4248">MADRLADYGTRLVDDVELLWLNGIPGCIAFIRRIEEL</sequence>
<gene>
    <name evidence="1" type="ORF">An08g02140</name>
</gene>
<reference evidence="1" key="2">
    <citation type="submission" date="2025-08" db="UniProtKB">
        <authorList>
            <consortium name="RefSeq"/>
        </authorList>
    </citation>
    <scope>IDENTIFICATION</scope>
</reference>
<protein>
    <submittedName>
        <fullName evidence="1">Uncharacterized protein</fullName>
    </submittedName>
</protein>
<accession>A0AAJ8BVU8</accession>
<dbReference type="KEGG" id="ang:An08g02140"/>
<dbReference type="RefSeq" id="XP_059603898.1">
    <property type="nucleotide sequence ID" value="XM_059748866.1"/>
</dbReference>
<dbReference type="VEuPathDB" id="FungiDB:An08g02140"/>
<proteinExistence type="predicted"/>
<evidence type="ECO:0000313" key="1">
    <source>
        <dbReference type="RefSeq" id="XP_059603898.1"/>
    </source>
</evidence>
<dbReference type="GeneID" id="84591595"/>